<feature type="domain" description="NIF system FeS cluster assembly NifU N-terminal" evidence="1">
    <location>
        <begin position="1"/>
        <end position="55"/>
    </location>
</feature>
<dbReference type="GO" id="GO:0016226">
    <property type="term" value="P:iron-sulfur cluster assembly"/>
    <property type="evidence" value="ECO:0007669"/>
    <property type="project" value="InterPro"/>
</dbReference>
<evidence type="ECO:0000259" key="1">
    <source>
        <dbReference type="Pfam" id="PF01592"/>
    </source>
</evidence>
<evidence type="ECO:0000313" key="2">
    <source>
        <dbReference type="EMBL" id="VFU13686.1"/>
    </source>
</evidence>
<dbReference type="GO" id="GO:0051536">
    <property type="term" value="F:iron-sulfur cluster binding"/>
    <property type="evidence" value="ECO:0007669"/>
    <property type="project" value="InterPro"/>
</dbReference>
<dbReference type="SUPFAM" id="SSF82649">
    <property type="entry name" value="SufE/NifU"/>
    <property type="match status" value="1"/>
</dbReference>
<dbReference type="GO" id="GO:0005506">
    <property type="term" value="F:iron ion binding"/>
    <property type="evidence" value="ECO:0007669"/>
    <property type="project" value="InterPro"/>
</dbReference>
<dbReference type="AlphaFoldDB" id="A0A485LZU3"/>
<reference evidence="2" key="1">
    <citation type="submission" date="2019-03" db="EMBL/GenBank/DDBJ databases">
        <authorList>
            <person name="Hao L."/>
        </authorList>
    </citation>
    <scope>NUCLEOTIDE SEQUENCE</scope>
</reference>
<dbReference type="InterPro" id="IPR002871">
    <property type="entry name" value="NIF_FeS_clus_asmbl_NifU_N"/>
</dbReference>
<proteinExistence type="predicted"/>
<dbReference type="Gene3D" id="3.90.1010.10">
    <property type="match status" value="1"/>
</dbReference>
<sequence length="65" mass="7319">MVTEIATNRTVEEALKIKPEDILDELGGLPEDHVHCAVLAAHTLNQALKDYQMMAKAPWKKLYKS</sequence>
<gene>
    <name evidence="2" type="ORF">SCFA_2280006</name>
</gene>
<protein>
    <submittedName>
        <fullName evidence="2">NifU-like protein</fullName>
    </submittedName>
</protein>
<name>A0A485LZU3_9ZZZZ</name>
<dbReference type="EMBL" id="CAADRN010000144">
    <property type="protein sequence ID" value="VFU13686.1"/>
    <property type="molecule type" value="Genomic_DNA"/>
</dbReference>
<dbReference type="Pfam" id="PF01592">
    <property type="entry name" value="NifU_N"/>
    <property type="match status" value="1"/>
</dbReference>
<organism evidence="2">
    <name type="scientific">anaerobic digester metagenome</name>
    <dbReference type="NCBI Taxonomy" id="1263854"/>
    <lineage>
        <taxon>unclassified sequences</taxon>
        <taxon>metagenomes</taxon>
        <taxon>ecological metagenomes</taxon>
    </lineage>
</organism>
<accession>A0A485LZU3</accession>